<organism evidence="1 2">
    <name type="scientific">Marinifilum breve</name>
    <dbReference type="NCBI Taxonomy" id="2184082"/>
    <lineage>
        <taxon>Bacteria</taxon>
        <taxon>Pseudomonadati</taxon>
        <taxon>Bacteroidota</taxon>
        <taxon>Bacteroidia</taxon>
        <taxon>Marinilabiliales</taxon>
        <taxon>Marinifilaceae</taxon>
    </lineage>
</organism>
<keyword evidence="2" id="KW-1185">Reference proteome</keyword>
<evidence type="ECO:0000313" key="2">
    <source>
        <dbReference type="Proteomes" id="UP000248079"/>
    </source>
</evidence>
<dbReference type="OrthoDB" id="2557744at2"/>
<reference evidence="1 2" key="1">
    <citation type="submission" date="2018-05" db="EMBL/GenBank/DDBJ databases">
        <title>Marinifilum breve JC075T sp. nov., a marine bacterium isolated from Yongle Blue Hole in the South China Sea.</title>
        <authorList>
            <person name="Fu T."/>
        </authorList>
    </citation>
    <scope>NUCLEOTIDE SEQUENCE [LARGE SCALE GENOMIC DNA]</scope>
    <source>
        <strain evidence="1 2">JC075</strain>
    </source>
</reference>
<dbReference type="SUPFAM" id="SSF49899">
    <property type="entry name" value="Concanavalin A-like lectins/glucanases"/>
    <property type="match status" value="1"/>
</dbReference>
<dbReference type="GO" id="GO:0004553">
    <property type="term" value="F:hydrolase activity, hydrolyzing O-glycosyl compounds"/>
    <property type="evidence" value="ECO:0007669"/>
    <property type="project" value="InterPro"/>
</dbReference>
<protein>
    <submittedName>
        <fullName evidence="1">Uncharacterized protein</fullName>
    </submittedName>
</protein>
<dbReference type="Gene3D" id="2.60.120.180">
    <property type="match status" value="1"/>
</dbReference>
<dbReference type="InterPro" id="IPR013320">
    <property type="entry name" value="ConA-like_dom_sf"/>
</dbReference>
<dbReference type="InterPro" id="IPR018247">
    <property type="entry name" value="EF_Hand_1_Ca_BS"/>
</dbReference>
<dbReference type="InterPro" id="IPR013319">
    <property type="entry name" value="GH11/12"/>
</dbReference>
<dbReference type="PROSITE" id="PS00018">
    <property type="entry name" value="EF_HAND_1"/>
    <property type="match status" value="1"/>
</dbReference>
<gene>
    <name evidence="1" type="ORF">DF185_16310</name>
</gene>
<dbReference type="EMBL" id="QFLI01000007">
    <property type="protein sequence ID" value="PXX98934.1"/>
    <property type="molecule type" value="Genomic_DNA"/>
</dbReference>
<name>A0A2V3ZVG7_9BACT</name>
<dbReference type="Proteomes" id="UP000248079">
    <property type="component" value="Unassembled WGS sequence"/>
</dbReference>
<dbReference type="GO" id="GO:0005975">
    <property type="term" value="P:carbohydrate metabolic process"/>
    <property type="evidence" value="ECO:0007669"/>
    <property type="project" value="UniProtKB-ARBA"/>
</dbReference>
<dbReference type="AlphaFoldDB" id="A0A2V3ZVG7"/>
<evidence type="ECO:0000313" key="1">
    <source>
        <dbReference type="EMBL" id="PXX98934.1"/>
    </source>
</evidence>
<proteinExistence type="predicted"/>
<dbReference type="PROSITE" id="PS51257">
    <property type="entry name" value="PROKAR_LIPOPROTEIN"/>
    <property type="match status" value="1"/>
</dbReference>
<accession>A0A2V3ZVG7</accession>
<sequence length="369" mass="42621">MKFIYRFFIISSLLFTACDSQSPIDEELPSEEELDPNKDLPPFYGDYSTPENSTNFILSSSDYLYKQEQFAVTMYGDTVLHEYLNAKGKEKEKKMCKYRLSNNIWNGGVFDGPYPREDVGFQGIFSKRGEEGKNVYPMGWYFSWKTNTYGVISYPAIIYGHRPWSTFSTDPEKLMAKLDDLSKLEVRMDVKMDAEYEKYSSKKNQIDPGYNLGIEVWLYDQFVEPSNVKPKGNVGHIHEFHIWLRRNSMFPAGSIVENDIEIDSDGDGEVEYYDLWDGRAANGRYTVFVLKTEKGAKRNDFNHQIPSIKVKKTVDVKMFLSYIREKGYLTNGDGSVSDYVGSVEFGTEIIRGDGFLSLFDYEVIVEKRK</sequence>
<dbReference type="RefSeq" id="WP_110361825.1">
    <property type="nucleotide sequence ID" value="NZ_QFLI01000007.1"/>
</dbReference>
<comment type="caution">
    <text evidence="1">The sequence shown here is derived from an EMBL/GenBank/DDBJ whole genome shotgun (WGS) entry which is preliminary data.</text>
</comment>